<comment type="caution">
    <text evidence="1">The sequence shown here is derived from an EMBL/GenBank/DDBJ whole genome shotgun (WGS) entry which is preliminary data.</text>
</comment>
<dbReference type="EMBL" id="JAHUTJ010034302">
    <property type="protein sequence ID" value="MED6277857.1"/>
    <property type="molecule type" value="Genomic_DNA"/>
</dbReference>
<evidence type="ECO:0000313" key="1">
    <source>
        <dbReference type="EMBL" id="MED6277857.1"/>
    </source>
</evidence>
<name>A0ABU7DS01_9TELE</name>
<sequence>MTSVDAAQDHIHSISSRRSSIHLAIPPSFLLFSSSASPPHTTILAPYTPSPFPRREHLAAEGLVHTHLPSGTAAASRLALHLLCLSS</sequence>
<evidence type="ECO:0000313" key="2">
    <source>
        <dbReference type="Proteomes" id="UP001352852"/>
    </source>
</evidence>
<proteinExistence type="predicted"/>
<organism evidence="1 2">
    <name type="scientific">Characodon lateralis</name>
    <dbReference type="NCBI Taxonomy" id="208331"/>
    <lineage>
        <taxon>Eukaryota</taxon>
        <taxon>Metazoa</taxon>
        <taxon>Chordata</taxon>
        <taxon>Craniata</taxon>
        <taxon>Vertebrata</taxon>
        <taxon>Euteleostomi</taxon>
        <taxon>Actinopterygii</taxon>
        <taxon>Neopterygii</taxon>
        <taxon>Teleostei</taxon>
        <taxon>Neoteleostei</taxon>
        <taxon>Acanthomorphata</taxon>
        <taxon>Ovalentaria</taxon>
        <taxon>Atherinomorphae</taxon>
        <taxon>Cyprinodontiformes</taxon>
        <taxon>Goodeidae</taxon>
        <taxon>Characodon</taxon>
    </lineage>
</organism>
<reference evidence="1 2" key="1">
    <citation type="submission" date="2021-06" db="EMBL/GenBank/DDBJ databases">
        <authorList>
            <person name="Palmer J.M."/>
        </authorList>
    </citation>
    <scope>NUCLEOTIDE SEQUENCE [LARGE SCALE GENOMIC DNA]</scope>
    <source>
        <strain evidence="1 2">CL_MEX2019</strain>
        <tissue evidence="1">Muscle</tissue>
    </source>
</reference>
<dbReference type="Proteomes" id="UP001352852">
    <property type="component" value="Unassembled WGS sequence"/>
</dbReference>
<protein>
    <submittedName>
        <fullName evidence="1">Uncharacterized protein</fullName>
    </submittedName>
</protein>
<accession>A0ABU7DS01</accession>
<gene>
    <name evidence="1" type="ORF">CHARACLAT_017753</name>
</gene>
<keyword evidence="2" id="KW-1185">Reference proteome</keyword>